<dbReference type="RefSeq" id="WP_011570930.1">
    <property type="nucleotide sequence ID" value="NC_017459.1"/>
</dbReference>
<sequence length="94" mass="10305">MVATETYTIEDPDGNTETVELPAGLPDMFTEQGEDSIAVVCDLIIQSFAQQSHAVVHHGEGDTPADLEERNDKMESLFEDRFGVSLSEAMGHNH</sequence>
<dbReference type="EMBL" id="FR746099">
    <property type="protein sequence ID" value="CCC39695.1"/>
    <property type="molecule type" value="Genomic_DNA"/>
</dbReference>
<protein>
    <submittedName>
        <fullName evidence="1">Uncharacterized protein</fullName>
    </submittedName>
</protein>
<dbReference type="AlphaFoldDB" id="G0LGZ3"/>
<name>G0LGZ3_HALWC</name>
<gene>
    <name evidence="1" type="ordered locus">Hqrw_1766</name>
</gene>
<accession>G0LGZ3</accession>
<dbReference type="HOGENOM" id="CLU_181982_0_0_2"/>
<evidence type="ECO:0000313" key="1">
    <source>
        <dbReference type="EMBL" id="CCC39695.1"/>
    </source>
</evidence>
<dbReference type="OrthoDB" id="311268at2157"/>
<evidence type="ECO:0000313" key="2">
    <source>
        <dbReference type="Proteomes" id="UP000007954"/>
    </source>
</evidence>
<dbReference type="Proteomes" id="UP000007954">
    <property type="component" value="Chromosome"/>
</dbReference>
<dbReference type="InterPro" id="IPR055967">
    <property type="entry name" value="DUF7545"/>
</dbReference>
<dbReference type="KEGG" id="hwc:Hqrw_1766"/>
<organism evidence="1 2">
    <name type="scientific">Haloquadratum walsbyi (strain DSM 16854 / JCM 12705 / C23)</name>
    <dbReference type="NCBI Taxonomy" id="768065"/>
    <lineage>
        <taxon>Archaea</taxon>
        <taxon>Methanobacteriati</taxon>
        <taxon>Methanobacteriota</taxon>
        <taxon>Stenosarchaea group</taxon>
        <taxon>Halobacteria</taxon>
        <taxon>Halobacteriales</taxon>
        <taxon>Haloferacaceae</taxon>
        <taxon>Haloquadratum</taxon>
    </lineage>
</organism>
<dbReference type="Pfam" id="PF24411">
    <property type="entry name" value="DUF7545"/>
    <property type="match status" value="1"/>
</dbReference>
<reference evidence="1 2" key="1">
    <citation type="journal article" date="2011" name="PLoS ONE">
        <title>Haloquadratum walsbyi: limited diversity in a global pond.</title>
        <authorList>
            <person name="Dyall-Smith M."/>
            <person name="Pfeiffer F."/>
            <person name="Klee K."/>
            <person name="Palm P."/>
            <person name="Gross K."/>
            <person name="Schuster S.C."/>
            <person name="Rampp M."/>
            <person name="Oesterhelt D."/>
        </authorList>
    </citation>
    <scope>NUCLEOTIDE SEQUENCE [LARGE SCALE GENOMIC DNA]</scope>
    <source>
        <strain evidence="2">DSM 16854 / JCM 12705 / C23</strain>
    </source>
</reference>
<dbReference type="GeneID" id="12446458"/>
<proteinExistence type="predicted"/>